<gene>
    <name evidence="2" type="ORF">X975_07546</name>
</gene>
<proteinExistence type="predicted"/>
<evidence type="ECO:0000256" key="1">
    <source>
        <dbReference type="SAM" id="MobiDB-lite"/>
    </source>
</evidence>
<dbReference type="OrthoDB" id="10643474at2759"/>
<accession>A0A087T025</accession>
<feature type="region of interest" description="Disordered" evidence="1">
    <location>
        <begin position="61"/>
        <end position="167"/>
    </location>
</feature>
<evidence type="ECO:0000313" key="3">
    <source>
        <dbReference type="Proteomes" id="UP000054359"/>
    </source>
</evidence>
<sequence>MLPQVPLEEEVYESGNFEVDVPDAGKGKHIIKFAFDAEKDQPSKLVRAPTPYPKELKAHARHARNYALKKQGSKDSEGNETTVQKPSHEKSNGLNAIGATPDIMILPTGPSEEPKAQVKEAVVSNPKSPLSSPPKHERHYIQNTKDQSSQEMMEMKPHTFLEQNPLQ</sequence>
<reference evidence="2 3" key="1">
    <citation type="submission" date="2013-11" db="EMBL/GenBank/DDBJ databases">
        <title>Genome sequencing of Stegodyphus mimosarum.</title>
        <authorList>
            <person name="Bechsgaard J."/>
        </authorList>
    </citation>
    <scope>NUCLEOTIDE SEQUENCE [LARGE SCALE GENOMIC DNA]</scope>
</reference>
<feature type="compositionally biased region" description="Polar residues" evidence="1">
    <location>
        <begin position="141"/>
        <end position="151"/>
    </location>
</feature>
<dbReference type="AlphaFoldDB" id="A0A087T025"/>
<organism evidence="2 3">
    <name type="scientific">Stegodyphus mimosarum</name>
    <name type="common">African social velvet spider</name>
    <dbReference type="NCBI Taxonomy" id="407821"/>
    <lineage>
        <taxon>Eukaryota</taxon>
        <taxon>Metazoa</taxon>
        <taxon>Ecdysozoa</taxon>
        <taxon>Arthropoda</taxon>
        <taxon>Chelicerata</taxon>
        <taxon>Arachnida</taxon>
        <taxon>Araneae</taxon>
        <taxon>Araneomorphae</taxon>
        <taxon>Entelegynae</taxon>
        <taxon>Eresoidea</taxon>
        <taxon>Eresidae</taxon>
        <taxon>Stegodyphus</taxon>
    </lineage>
</organism>
<keyword evidence="3" id="KW-1185">Reference proteome</keyword>
<protein>
    <submittedName>
        <fullName evidence="2">Uncharacterized protein</fullName>
    </submittedName>
</protein>
<dbReference type="EMBL" id="KK112760">
    <property type="protein sequence ID" value="KFM58464.1"/>
    <property type="molecule type" value="Genomic_DNA"/>
</dbReference>
<feature type="non-terminal residue" evidence="2">
    <location>
        <position position="167"/>
    </location>
</feature>
<evidence type="ECO:0000313" key="2">
    <source>
        <dbReference type="EMBL" id="KFM58464.1"/>
    </source>
</evidence>
<name>A0A087T025_STEMI</name>
<dbReference type="Proteomes" id="UP000054359">
    <property type="component" value="Unassembled WGS sequence"/>
</dbReference>